<evidence type="ECO:0000256" key="1">
    <source>
        <dbReference type="SAM" id="Coils"/>
    </source>
</evidence>
<name>A0A8S5LER1_9CAUD</name>
<dbReference type="EMBL" id="BK014700">
    <property type="protein sequence ID" value="DAD68369.1"/>
    <property type="molecule type" value="Genomic_DNA"/>
</dbReference>
<organism evidence="2">
    <name type="scientific">Myoviridae sp. ctBDS4</name>
    <dbReference type="NCBI Taxonomy" id="2823537"/>
    <lineage>
        <taxon>Viruses</taxon>
        <taxon>Duplodnaviria</taxon>
        <taxon>Heunggongvirae</taxon>
        <taxon>Uroviricota</taxon>
        <taxon>Caudoviricetes</taxon>
    </lineage>
</organism>
<accession>A0A8S5LER1</accession>
<feature type="coiled-coil region" evidence="1">
    <location>
        <begin position="449"/>
        <end position="483"/>
    </location>
</feature>
<sequence length="636" mass="70884">MITFQSAYEDMNLNITSATDRKFKFSNFALLNLPAIAPSTYLKNAITPDNIEGKAVQGSATGVNPLDTDIIDFSETVQNYLLNLEALILSSDEYKRDEARTVSQRVFFKWLKELGAIRFIKAPDSIRNNGNKFIEELDSDTYSRVVKYIGHIDMVGSNFASSSSSTELYLHVPSINGSTPTVLFSSVSDKNYFPGMTIVKKSAGIEYISGRDSETTGVRNGVSSQAIYDSDVPEGVFKYTTKPENKFWIGNRASVRTNAYFTDTNFSDESTIEITRVRNGKSTTFKRSNLDGIELDLDIKSYVSSLTNDAPQSFNDLNSSGSATSFEYNAVAIFYDIVDSQDNILATNLYGFVILEDIVPTGVGISTIATTKKYKSSDVTGDQGNGIGIRVNIKLSNDTRTITPVYEVSVNDYNTFSMELFENSIKEIITLNKTCNTLLGDNIKLFGYNEKLQNIASEMMLKNDALQKEVNDLKNIIRQYVDSSMLSEELVKISDSIRDSRTIVDSITPTKENKLRNHYATFSIGNTITDPVTNQVPATSRYVIHSSEGKTKQSSSPLVITIDSTKASMEHNQMMDILFKDKIRLKDTTVEVYLMQVDGLGTLSQKLLYSKYYALGIVDNISILCLNPITNEYYCK</sequence>
<reference evidence="2" key="1">
    <citation type="journal article" date="2021" name="Proc. Natl. Acad. Sci. U.S.A.">
        <title>A Catalog of Tens of Thousands of Viruses from Human Metagenomes Reveals Hidden Associations with Chronic Diseases.</title>
        <authorList>
            <person name="Tisza M.J."/>
            <person name="Buck C.B."/>
        </authorList>
    </citation>
    <scope>NUCLEOTIDE SEQUENCE</scope>
    <source>
        <strain evidence="2">CtBDS4</strain>
    </source>
</reference>
<evidence type="ECO:0000313" key="2">
    <source>
        <dbReference type="EMBL" id="DAD68369.1"/>
    </source>
</evidence>
<keyword evidence="1" id="KW-0175">Coiled coil</keyword>
<proteinExistence type="predicted"/>
<protein>
    <submittedName>
        <fullName evidence="2">Uncharacterized protein</fullName>
    </submittedName>
</protein>